<gene>
    <name evidence="2" type="ORF">CROQUDRAFT_99802</name>
</gene>
<feature type="compositionally biased region" description="Polar residues" evidence="1">
    <location>
        <begin position="191"/>
        <end position="200"/>
    </location>
</feature>
<accession>A0A9P6NAX0</accession>
<name>A0A9P6NAX0_9BASI</name>
<dbReference type="EMBL" id="MU167428">
    <property type="protein sequence ID" value="KAG0140658.1"/>
    <property type="molecule type" value="Genomic_DNA"/>
</dbReference>
<sequence length="200" mass="23097">MAQGVRIDRERVMIRNVNHRKKKCVASAPRILNFEDIQSDKNETRQRDHMIIVGQFHHLVTLQSRQTELSVGTKAHGDIKQLRESLSTQNELATNSALLLYLPLHTTELFGRWRSNDADWVIPGDHRWSNQRNEEDKSSFTYHPTCSPIHLDSKSTPQVGSQGQWTMRRPKKVVGGIRPRSASAPNRYGRRSNTPKFKHR</sequence>
<dbReference type="AlphaFoldDB" id="A0A9P6NAX0"/>
<comment type="caution">
    <text evidence="2">The sequence shown here is derived from an EMBL/GenBank/DDBJ whole genome shotgun (WGS) entry which is preliminary data.</text>
</comment>
<evidence type="ECO:0000313" key="2">
    <source>
        <dbReference type="EMBL" id="KAG0140658.1"/>
    </source>
</evidence>
<evidence type="ECO:0000313" key="3">
    <source>
        <dbReference type="Proteomes" id="UP000886653"/>
    </source>
</evidence>
<feature type="compositionally biased region" description="Polar residues" evidence="1">
    <location>
        <begin position="154"/>
        <end position="165"/>
    </location>
</feature>
<proteinExistence type="predicted"/>
<feature type="region of interest" description="Disordered" evidence="1">
    <location>
        <begin position="153"/>
        <end position="200"/>
    </location>
</feature>
<evidence type="ECO:0000256" key="1">
    <source>
        <dbReference type="SAM" id="MobiDB-lite"/>
    </source>
</evidence>
<keyword evidence="3" id="KW-1185">Reference proteome</keyword>
<organism evidence="2 3">
    <name type="scientific">Cronartium quercuum f. sp. fusiforme G11</name>
    <dbReference type="NCBI Taxonomy" id="708437"/>
    <lineage>
        <taxon>Eukaryota</taxon>
        <taxon>Fungi</taxon>
        <taxon>Dikarya</taxon>
        <taxon>Basidiomycota</taxon>
        <taxon>Pucciniomycotina</taxon>
        <taxon>Pucciniomycetes</taxon>
        <taxon>Pucciniales</taxon>
        <taxon>Coleosporiaceae</taxon>
        <taxon>Cronartium</taxon>
    </lineage>
</organism>
<protein>
    <submittedName>
        <fullName evidence="2">Uncharacterized protein</fullName>
    </submittedName>
</protein>
<dbReference type="Proteomes" id="UP000886653">
    <property type="component" value="Unassembled WGS sequence"/>
</dbReference>
<reference evidence="2" key="1">
    <citation type="submission" date="2013-11" db="EMBL/GenBank/DDBJ databases">
        <title>Genome sequence of the fusiform rust pathogen reveals effectors for host alternation and coevolution with pine.</title>
        <authorList>
            <consortium name="DOE Joint Genome Institute"/>
            <person name="Smith K."/>
            <person name="Pendleton A."/>
            <person name="Kubisiak T."/>
            <person name="Anderson C."/>
            <person name="Salamov A."/>
            <person name="Aerts A."/>
            <person name="Riley R."/>
            <person name="Clum A."/>
            <person name="Lindquist E."/>
            <person name="Ence D."/>
            <person name="Campbell M."/>
            <person name="Kronenberg Z."/>
            <person name="Feau N."/>
            <person name="Dhillon B."/>
            <person name="Hamelin R."/>
            <person name="Burleigh J."/>
            <person name="Smith J."/>
            <person name="Yandell M."/>
            <person name="Nelson C."/>
            <person name="Grigoriev I."/>
            <person name="Davis J."/>
        </authorList>
    </citation>
    <scope>NUCLEOTIDE SEQUENCE</scope>
    <source>
        <strain evidence="2">G11</strain>
    </source>
</reference>